<dbReference type="EMBL" id="JAVXUP010000228">
    <property type="protein sequence ID" value="KAK3033613.1"/>
    <property type="molecule type" value="Genomic_DNA"/>
</dbReference>
<evidence type="ECO:0000313" key="2">
    <source>
        <dbReference type="Proteomes" id="UP001188597"/>
    </source>
</evidence>
<dbReference type="PANTHER" id="PTHR47481">
    <property type="match status" value="1"/>
</dbReference>
<reference evidence="1" key="1">
    <citation type="submission" date="2022-12" db="EMBL/GenBank/DDBJ databases">
        <title>Draft genome assemblies for two species of Escallonia (Escalloniales).</title>
        <authorList>
            <person name="Chanderbali A."/>
            <person name="Dervinis C."/>
            <person name="Anghel I."/>
            <person name="Soltis D."/>
            <person name="Soltis P."/>
            <person name="Zapata F."/>
        </authorList>
    </citation>
    <scope>NUCLEOTIDE SEQUENCE</scope>
    <source>
        <strain evidence="1">UCBG64.0493</strain>
        <tissue evidence="1">Leaf</tissue>
    </source>
</reference>
<protein>
    <submittedName>
        <fullName evidence="1">Uncharacterized protein</fullName>
    </submittedName>
</protein>
<proteinExistence type="predicted"/>
<dbReference type="Pfam" id="PF14223">
    <property type="entry name" value="Retrotran_gag_2"/>
    <property type="match status" value="1"/>
</dbReference>
<evidence type="ECO:0000313" key="1">
    <source>
        <dbReference type="EMBL" id="KAK3033613.1"/>
    </source>
</evidence>
<accession>A0AA89BAV5</accession>
<keyword evidence="2" id="KW-1185">Reference proteome</keyword>
<dbReference type="PANTHER" id="PTHR47481:SF43">
    <property type="entry name" value="RETROTRANSPOSON COPIA-LIKE N-TERMINAL DOMAIN-CONTAINING PROTEIN"/>
    <property type="match status" value="1"/>
</dbReference>
<organism evidence="1 2">
    <name type="scientific">Escallonia herrerae</name>
    <dbReference type="NCBI Taxonomy" id="1293975"/>
    <lineage>
        <taxon>Eukaryota</taxon>
        <taxon>Viridiplantae</taxon>
        <taxon>Streptophyta</taxon>
        <taxon>Embryophyta</taxon>
        <taxon>Tracheophyta</taxon>
        <taxon>Spermatophyta</taxon>
        <taxon>Magnoliopsida</taxon>
        <taxon>eudicotyledons</taxon>
        <taxon>Gunneridae</taxon>
        <taxon>Pentapetalae</taxon>
        <taxon>asterids</taxon>
        <taxon>campanulids</taxon>
        <taxon>Escalloniales</taxon>
        <taxon>Escalloniaceae</taxon>
        <taxon>Escallonia</taxon>
    </lineage>
</organism>
<name>A0AA89BAV5_9ASTE</name>
<dbReference type="Proteomes" id="UP001188597">
    <property type="component" value="Unassembled WGS sequence"/>
</dbReference>
<dbReference type="AlphaFoldDB" id="A0AA89BAV5"/>
<sequence>MMAVIAATRVGAKWRNTIVTGCSYGKWLKQSQSFFGSILFVMEPTFLLPEMLLLSITRCCSHLRNLRNYFVIEVSNISILVTKESIFHLSWINISLSEAVLPVVVGHNTAASAWAALSQAFGAASDTHVLQLLMQFHNTKRDDKPVATYLQEMKYLADQLGAAGKLLSPVEFNAIIFNNLGSDFYPAVAAFSSHPTPVS</sequence>
<gene>
    <name evidence="1" type="ORF">RJ639_032899</name>
</gene>
<comment type="caution">
    <text evidence="1">The sequence shown here is derived from an EMBL/GenBank/DDBJ whole genome shotgun (WGS) entry which is preliminary data.</text>
</comment>